<feature type="transmembrane region" description="Helical" evidence="1">
    <location>
        <begin position="599"/>
        <end position="621"/>
    </location>
</feature>
<dbReference type="InterPro" id="IPR011385">
    <property type="entry name" value="Site-sp_rcmbase"/>
</dbReference>
<dbReference type="Proteomes" id="UP000260665">
    <property type="component" value="Unassembled WGS sequence"/>
</dbReference>
<evidence type="ECO:0000313" key="3">
    <source>
        <dbReference type="Proteomes" id="UP000260665"/>
    </source>
</evidence>
<keyword evidence="1" id="KW-0472">Membrane</keyword>
<feature type="transmembrane region" description="Helical" evidence="1">
    <location>
        <begin position="436"/>
        <end position="456"/>
    </location>
</feature>
<keyword evidence="1" id="KW-0812">Transmembrane</keyword>
<dbReference type="EMBL" id="QFZK01000010">
    <property type="protein sequence ID" value="RFO96107.1"/>
    <property type="molecule type" value="Genomic_DNA"/>
</dbReference>
<dbReference type="Pfam" id="PF10136">
    <property type="entry name" value="SpecificRecomb"/>
    <property type="match status" value="1"/>
</dbReference>
<name>A0A3E1R9T8_9BURK</name>
<accession>A0A3E1R9T8</accession>
<dbReference type="RefSeq" id="WP_117178801.1">
    <property type="nucleotide sequence ID" value="NZ_QFZK01000010.1"/>
</dbReference>
<keyword evidence="1" id="KW-1133">Transmembrane helix</keyword>
<feature type="transmembrane region" description="Helical" evidence="1">
    <location>
        <begin position="484"/>
        <end position="509"/>
    </location>
</feature>
<sequence length="663" mass="73046">MTKTARDLPALLEALDPEADLVHRHLWLIELLDWIRGPKASASTAIGHIEMLLDVLEARPETRAQFQHWWRQLLTSVELSSLLSDYGFSARNAFVSELVQRLHHRWLPASPQTTDAAELFALVMSHPQDAQWLSALPPALLQRLAFILTMPSDGHHVKEHPGLTHWQDTLLDALTFCTSQIRATGFSPEIRLRMDSTAREHSPFRELTTSFDSVRDAWLSGQGLTEAALAYTQQLDACNQAASTVYQHLDAHGISVDLVFRLRQLRDRIGRARTLLTCLLDDAQHQHAAQLLSHLATREQDLKSVGALIQSSSSLLAAKVAERNSETGEHYITRDLGEYRTMLNQAAGGGVLTALTTALKFAVMALGLSAFWYGFWAGVVYAASFVLIQLLHFTLATKQPAMTAPAMAAKLKDVSTPQALDAFVDEVAHLVRSQTAAVIGNVALVFPATILLALGVQQIRGAPMIDEATAHYVLHSLTLQGPSVLYAAFTGVLLFSSSILAGWVENWFVLHRLDSAMRYNPRFTAVLGVKRAARWARFWRHNISGLAANISLGFIMGLTPSIMGFFAIPLDVRHVTLSSGQLGAACATLGTEVLQMPEFWWAVAAIPLIGLMNVSVSYYFAFRVALRAHDVSDIGRSLIYKSIGRRLLSAPLSFVWPVKSSTT</sequence>
<gene>
    <name evidence="2" type="ORF">DIC66_15445</name>
</gene>
<dbReference type="AlphaFoldDB" id="A0A3E1R9T8"/>
<feature type="transmembrane region" description="Helical" evidence="1">
    <location>
        <begin position="350"/>
        <end position="373"/>
    </location>
</feature>
<keyword evidence="3" id="KW-1185">Reference proteome</keyword>
<feature type="transmembrane region" description="Helical" evidence="1">
    <location>
        <begin position="546"/>
        <end position="568"/>
    </location>
</feature>
<evidence type="ECO:0000313" key="2">
    <source>
        <dbReference type="EMBL" id="RFO96107.1"/>
    </source>
</evidence>
<dbReference type="OrthoDB" id="5688397at2"/>
<organism evidence="2 3">
    <name type="scientific">Rhodoferax lacus</name>
    <dbReference type="NCBI Taxonomy" id="2184758"/>
    <lineage>
        <taxon>Bacteria</taxon>
        <taxon>Pseudomonadati</taxon>
        <taxon>Pseudomonadota</taxon>
        <taxon>Betaproteobacteria</taxon>
        <taxon>Burkholderiales</taxon>
        <taxon>Comamonadaceae</taxon>
        <taxon>Rhodoferax</taxon>
    </lineage>
</organism>
<evidence type="ECO:0000256" key="1">
    <source>
        <dbReference type="SAM" id="Phobius"/>
    </source>
</evidence>
<protein>
    <submittedName>
        <fullName evidence="2">Recombinase</fullName>
    </submittedName>
</protein>
<proteinExistence type="predicted"/>
<dbReference type="PIRSF" id="PIRSF015380">
    <property type="entry name" value="Site-sp_rcmb"/>
    <property type="match status" value="1"/>
</dbReference>
<reference evidence="2 3" key="1">
    <citation type="submission" date="2018-05" db="EMBL/GenBank/DDBJ databases">
        <title>Rhodoferax soyangensis sp.nov., isolated from an oligotrophic freshwater lake.</title>
        <authorList>
            <person name="Park M."/>
        </authorList>
    </citation>
    <scope>NUCLEOTIDE SEQUENCE [LARGE SCALE GENOMIC DNA]</scope>
    <source>
        <strain evidence="2 3">IMCC26218</strain>
    </source>
</reference>
<feature type="transmembrane region" description="Helical" evidence="1">
    <location>
        <begin position="379"/>
        <end position="397"/>
    </location>
</feature>
<comment type="caution">
    <text evidence="2">The sequence shown here is derived from an EMBL/GenBank/DDBJ whole genome shotgun (WGS) entry which is preliminary data.</text>
</comment>